<feature type="region of interest" description="Disordered" evidence="1">
    <location>
        <begin position="1"/>
        <end position="22"/>
    </location>
</feature>
<accession>A0AAW2XX88</accession>
<comment type="caution">
    <text evidence="2">The sequence shown here is derived from an EMBL/GenBank/DDBJ whole genome shotgun (WGS) entry which is preliminary data.</text>
</comment>
<reference evidence="2" key="2">
    <citation type="journal article" date="2024" name="Plant">
        <title>Genomic evolution and insights into agronomic trait innovations of Sesamum species.</title>
        <authorList>
            <person name="Miao H."/>
            <person name="Wang L."/>
            <person name="Qu L."/>
            <person name="Liu H."/>
            <person name="Sun Y."/>
            <person name="Le M."/>
            <person name="Wang Q."/>
            <person name="Wei S."/>
            <person name="Zheng Y."/>
            <person name="Lin W."/>
            <person name="Duan Y."/>
            <person name="Cao H."/>
            <person name="Xiong S."/>
            <person name="Wang X."/>
            <person name="Wei L."/>
            <person name="Li C."/>
            <person name="Ma Q."/>
            <person name="Ju M."/>
            <person name="Zhao R."/>
            <person name="Li G."/>
            <person name="Mu C."/>
            <person name="Tian Q."/>
            <person name="Mei H."/>
            <person name="Zhang T."/>
            <person name="Gao T."/>
            <person name="Zhang H."/>
        </authorList>
    </citation>
    <scope>NUCLEOTIDE SEQUENCE</scope>
    <source>
        <strain evidence="2">KEN1</strain>
    </source>
</reference>
<name>A0AAW2XX88_9LAMI</name>
<evidence type="ECO:0000313" key="2">
    <source>
        <dbReference type="EMBL" id="KAL0457769.1"/>
    </source>
</evidence>
<gene>
    <name evidence="2" type="ORF">Slati_0404100</name>
</gene>
<dbReference type="EMBL" id="JACGWN010000002">
    <property type="protein sequence ID" value="KAL0457769.1"/>
    <property type="molecule type" value="Genomic_DNA"/>
</dbReference>
<dbReference type="AlphaFoldDB" id="A0AAW2XX88"/>
<protein>
    <submittedName>
        <fullName evidence="2">Uncharacterized protein</fullName>
    </submittedName>
</protein>
<feature type="region of interest" description="Disordered" evidence="1">
    <location>
        <begin position="47"/>
        <end position="68"/>
    </location>
</feature>
<evidence type="ECO:0000256" key="1">
    <source>
        <dbReference type="SAM" id="MobiDB-lite"/>
    </source>
</evidence>
<reference evidence="2" key="1">
    <citation type="submission" date="2020-06" db="EMBL/GenBank/DDBJ databases">
        <authorList>
            <person name="Li T."/>
            <person name="Hu X."/>
            <person name="Zhang T."/>
            <person name="Song X."/>
            <person name="Zhang H."/>
            <person name="Dai N."/>
            <person name="Sheng W."/>
            <person name="Hou X."/>
            <person name="Wei L."/>
        </authorList>
    </citation>
    <scope>NUCLEOTIDE SEQUENCE</scope>
    <source>
        <strain evidence="2">KEN1</strain>
        <tissue evidence="2">Leaf</tissue>
    </source>
</reference>
<feature type="compositionally biased region" description="Basic and acidic residues" evidence="1">
    <location>
        <begin position="1"/>
        <end position="11"/>
    </location>
</feature>
<proteinExistence type="predicted"/>
<sequence length="121" mass="12585">MGNGREIDGRVARGGRGRGRGSWAGRWGWGGGGIWAVGRGRDLAAGLGAGKRGGGEGDWARGGGGSGGGLGLGRMTGWGGMGSGWHEEDVWRGRLLAIGDGSIDGWRKKKNVVYNMHRQRV</sequence>
<organism evidence="2">
    <name type="scientific">Sesamum latifolium</name>
    <dbReference type="NCBI Taxonomy" id="2727402"/>
    <lineage>
        <taxon>Eukaryota</taxon>
        <taxon>Viridiplantae</taxon>
        <taxon>Streptophyta</taxon>
        <taxon>Embryophyta</taxon>
        <taxon>Tracheophyta</taxon>
        <taxon>Spermatophyta</taxon>
        <taxon>Magnoliopsida</taxon>
        <taxon>eudicotyledons</taxon>
        <taxon>Gunneridae</taxon>
        <taxon>Pentapetalae</taxon>
        <taxon>asterids</taxon>
        <taxon>lamiids</taxon>
        <taxon>Lamiales</taxon>
        <taxon>Pedaliaceae</taxon>
        <taxon>Sesamum</taxon>
    </lineage>
</organism>